<evidence type="ECO:0000313" key="3">
    <source>
        <dbReference type="Proteomes" id="UP000265520"/>
    </source>
</evidence>
<dbReference type="Proteomes" id="UP000265520">
    <property type="component" value="Unassembled WGS sequence"/>
</dbReference>
<dbReference type="EMBL" id="LXQA011457118">
    <property type="protein sequence ID" value="MCI97876.1"/>
    <property type="molecule type" value="Genomic_DNA"/>
</dbReference>
<reference evidence="2 3" key="1">
    <citation type="journal article" date="2018" name="Front. Plant Sci.">
        <title>Red Clover (Trifolium pratense) and Zigzag Clover (T. medium) - A Picture of Genomic Similarities and Differences.</title>
        <authorList>
            <person name="Dluhosova J."/>
            <person name="Istvanek J."/>
            <person name="Nedelnik J."/>
            <person name="Repkova J."/>
        </authorList>
    </citation>
    <scope>NUCLEOTIDE SEQUENCE [LARGE SCALE GENOMIC DNA]</scope>
    <source>
        <strain evidence="3">cv. 10/8</strain>
        <tissue evidence="2">Leaf</tissue>
    </source>
</reference>
<accession>A0A392WCD8</accession>
<proteinExistence type="predicted"/>
<name>A0A392WCD8_9FABA</name>
<keyword evidence="3" id="KW-1185">Reference proteome</keyword>
<evidence type="ECO:0000256" key="1">
    <source>
        <dbReference type="SAM" id="MobiDB-lite"/>
    </source>
</evidence>
<dbReference type="AlphaFoldDB" id="A0A392WCD8"/>
<comment type="caution">
    <text evidence="2">The sequence shown here is derived from an EMBL/GenBank/DDBJ whole genome shotgun (WGS) entry which is preliminary data.</text>
</comment>
<evidence type="ECO:0000313" key="2">
    <source>
        <dbReference type="EMBL" id="MCI97876.1"/>
    </source>
</evidence>
<feature type="region of interest" description="Disordered" evidence="1">
    <location>
        <begin position="24"/>
        <end position="54"/>
    </location>
</feature>
<sequence>MVQGSRRRLHRLMERTVHSILIPLHSAETPDKDDGLAQQHHPREGRIPKGLHRM</sequence>
<protein>
    <submittedName>
        <fullName evidence="2">Uncharacterized protein</fullName>
    </submittedName>
</protein>
<feature type="non-terminal residue" evidence="2">
    <location>
        <position position="54"/>
    </location>
</feature>
<organism evidence="2 3">
    <name type="scientific">Trifolium medium</name>
    <dbReference type="NCBI Taxonomy" id="97028"/>
    <lineage>
        <taxon>Eukaryota</taxon>
        <taxon>Viridiplantae</taxon>
        <taxon>Streptophyta</taxon>
        <taxon>Embryophyta</taxon>
        <taxon>Tracheophyta</taxon>
        <taxon>Spermatophyta</taxon>
        <taxon>Magnoliopsida</taxon>
        <taxon>eudicotyledons</taxon>
        <taxon>Gunneridae</taxon>
        <taxon>Pentapetalae</taxon>
        <taxon>rosids</taxon>
        <taxon>fabids</taxon>
        <taxon>Fabales</taxon>
        <taxon>Fabaceae</taxon>
        <taxon>Papilionoideae</taxon>
        <taxon>50 kb inversion clade</taxon>
        <taxon>NPAAA clade</taxon>
        <taxon>Hologalegina</taxon>
        <taxon>IRL clade</taxon>
        <taxon>Trifolieae</taxon>
        <taxon>Trifolium</taxon>
    </lineage>
</organism>
<feature type="compositionally biased region" description="Basic and acidic residues" evidence="1">
    <location>
        <begin position="28"/>
        <end position="47"/>
    </location>
</feature>